<name>A0ABV9K4Y6_9PORP</name>
<dbReference type="RefSeq" id="WP_380077127.1">
    <property type="nucleotide sequence ID" value="NZ_JBHSGO010000014.1"/>
</dbReference>
<proteinExistence type="predicted"/>
<dbReference type="PANTHER" id="PTHR30469:SF15">
    <property type="entry name" value="HLYD FAMILY OF SECRETION PROTEINS"/>
    <property type="match status" value="1"/>
</dbReference>
<keyword evidence="3" id="KW-1185">Reference proteome</keyword>
<comment type="caution">
    <text evidence="2">The sequence shown here is derived from an EMBL/GenBank/DDBJ whole genome shotgun (WGS) entry which is preliminary data.</text>
</comment>
<dbReference type="Gene3D" id="1.10.287.470">
    <property type="entry name" value="Helix hairpin bin"/>
    <property type="match status" value="1"/>
</dbReference>
<dbReference type="Pfam" id="PF25917">
    <property type="entry name" value="BSH_RND"/>
    <property type="match status" value="1"/>
</dbReference>
<sequence>MKKYLIAGLGILGLLTFSMTGCKGKKDKSVESCSSYVIPDSITTIQAIGRIQPMGGTIKLSSEVSGIIDHIYIASGDTVQKDQLLISMDPSIAKLNLKVSRQKLEQEESNLRISDLNIKKSELSLNEAKHNYEIAKRLFDKGAETRQNMIDRKNEFNQKGLELQKNLQEREITLKTIGELRESVQIAQENMSKCQIRAPKSGVILDVSAVVGNTIKEYEELALMCPNEPIVVEAEVDELFSNRLRLGDKVSVHNVGYSQVVATGKIIQMSDFLTQKTLFSGLNSEQQDSQIRKIKIMLDDQSHLPLIGSKVTCDILISQKNNK</sequence>
<organism evidence="2 3">
    <name type="scientific">Falsiporphyromonas endometrii</name>
    <dbReference type="NCBI Taxonomy" id="1387297"/>
    <lineage>
        <taxon>Bacteria</taxon>
        <taxon>Pseudomonadati</taxon>
        <taxon>Bacteroidota</taxon>
        <taxon>Bacteroidia</taxon>
        <taxon>Bacteroidales</taxon>
        <taxon>Porphyromonadaceae</taxon>
        <taxon>Falsiporphyromonas</taxon>
    </lineage>
</organism>
<feature type="domain" description="Multidrug resistance protein MdtA-like barrel-sandwich hybrid" evidence="1">
    <location>
        <begin position="58"/>
        <end position="218"/>
    </location>
</feature>
<reference evidence="3" key="1">
    <citation type="journal article" date="2019" name="Int. J. Syst. Evol. Microbiol.">
        <title>The Global Catalogue of Microorganisms (GCM) 10K type strain sequencing project: providing services to taxonomists for standard genome sequencing and annotation.</title>
        <authorList>
            <consortium name="The Broad Institute Genomics Platform"/>
            <consortium name="The Broad Institute Genome Sequencing Center for Infectious Disease"/>
            <person name="Wu L."/>
            <person name="Ma J."/>
        </authorList>
    </citation>
    <scope>NUCLEOTIDE SEQUENCE [LARGE SCALE GENOMIC DNA]</scope>
    <source>
        <strain evidence="3">CGMCC 4.7357</strain>
    </source>
</reference>
<dbReference type="Gene3D" id="2.40.50.100">
    <property type="match status" value="1"/>
</dbReference>
<dbReference type="PROSITE" id="PS51257">
    <property type="entry name" value="PROKAR_LIPOPROTEIN"/>
    <property type="match status" value="1"/>
</dbReference>
<dbReference type="PANTHER" id="PTHR30469">
    <property type="entry name" value="MULTIDRUG RESISTANCE PROTEIN MDTA"/>
    <property type="match status" value="1"/>
</dbReference>
<evidence type="ECO:0000313" key="2">
    <source>
        <dbReference type="EMBL" id="MFC4665202.1"/>
    </source>
</evidence>
<gene>
    <name evidence="2" type="ORF">ACFO3G_00965</name>
</gene>
<dbReference type="EMBL" id="JBHSGO010000014">
    <property type="protein sequence ID" value="MFC4665202.1"/>
    <property type="molecule type" value="Genomic_DNA"/>
</dbReference>
<dbReference type="SUPFAM" id="SSF111369">
    <property type="entry name" value="HlyD-like secretion proteins"/>
    <property type="match status" value="1"/>
</dbReference>
<evidence type="ECO:0000313" key="3">
    <source>
        <dbReference type="Proteomes" id="UP001596020"/>
    </source>
</evidence>
<dbReference type="InterPro" id="IPR058625">
    <property type="entry name" value="MdtA-like_BSH"/>
</dbReference>
<dbReference type="Gene3D" id="2.40.30.170">
    <property type="match status" value="1"/>
</dbReference>
<accession>A0ABV9K4Y6</accession>
<evidence type="ECO:0000259" key="1">
    <source>
        <dbReference type="Pfam" id="PF25917"/>
    </source>
</evidence>
<protein>
    <submittedName>
        <fullName evidence="2">HlyD family secretion protein</fullName>
    </submittedName>
</protein>
<dbReference type="Proteomes" id="UP001596020">
    <property type="component" value="Unassembled WGS sequence"/>
</dbReference>